<sequence length="280" mass="30759">MAPSSGNVRVTDGAIFAPWLQCWALVPDGEPIITPGSCLFPVRFGDTPAMLKVALDTDEQFGNQLMTWWDGDGAARVLAHHEEGLLLERAMGRRSLMHMALNGEDDEATRIMCATLERLHAPRSTPPPPLVELTPWFASLREAAAEQGGTYALSLQTAEALLADPQDVVVLHGDMHHDNVLDFAAHGWLAIDPKRVRGERGYDYANLICNPDLPTAGEPQRLRRQLEVIVEASGLDRRRLLQWVLAFAGLSAAWFLEDDAQQQAAGQLQIARIADCLLDA</sequence>
<dbReference type="EMBL" id="CM001561">
    <property type="protein sequence ID" value="EJZ59216.1"/>
    <property type="molecule type" value="Genomic_DNA"/>
</dbReference>
<dbReference type="GO" id="GO:0016773">
    <property type="term" value="F:phosphotransferase activity, alcohol group as acceptor"/>
    <property type="evidence" value="ECO:0007669"/>
    <property type="project" value="InterPro"/>
</dbReference>
<dbReference type="InterPro" id="IPR011009">
    <property type="entry name" value="Kinase-like_dom_sf"/>
</dbReference>
<dbReference type="GO" id="GO:0019748">
    <property type="term" value="P:secondary metabolic process"/>
    <property type="evidence" value="ECO:0007669"/>
    <property type="project" value="InterPro"/>
</dbReference>
<keyword evidence="1" id="KW-0418">Kinase</keyword>
<gene>
    <name evidence="1" type="ORF">I1A_003557</name>
</gene>
<dbReference type="GO" id="GO:0016301">
    <property type="term" value="F:kinase activity"/>
    <property type="evidence" value="ECO:0007669"/>
    <property type="project" value="UniProtKB-KW"/>
</dbReference>
<dbReference type="Pfam" id="PF04655">
    <property type="entry name" value="APH_6_hur"/>
    <property type="match status" value="1"/>
</dbReference>
<proteinExistence type="predicted"/>
<evidence type="ECO:0000313" key="2">
    <source>
        <dbReference type="Proteomes" id="UP000006045"/>
    </source>
</evidence>
<protein>
    <submittedName>
        <fullName evidence="1">Streptomycin 6-kinase</fullName>
    </submittedName>
</protein>
<name>A0A7U9CPL7_PSEFL</name>
<dbReference type="SUPFAM" id="SSF56112">
    <property type="entry name" value="Protein kinase-like (PK-like)"/>
    <property type="match status" value="1"/>
</dbReference>
<reference evidence="1 2" key="1">
    <citation type="submission" date="2012-08" db="EMBL/GenBank/DDBJ databases">
        <title>The genome of cave-isolated P. fluorescens strain R124 demonstrates phenotypic adaptation to the mineral environment.</title>
        <authorList>
            <person name="Barton M.D."/>
            <person name="Petronio M."/>
            <person name="Giarrizzo J.G."/>
            <person name="Bowling B.V."/>
            <person name="Barton H.A."/>
        </authorList>
    </citation>
    <scope>NUCLEOTIDE SEQUENCE [LARGE SCALE GENOMIC DNA]</scope>
    <source>
        <strain evidence="1 2">R124</strain>
    </source>
</reference>
<evidence type="ECO:0000313" key="1">
    <source>
        <dbReference type="EMBL" id="EJZ59216.1"/>
    </source>
</evidence>
<dbReference type="Proteomes" id="UP000006045">
    <property type="component" value="Chromosome"/>
</dbReference>
<dbReference type="AlphaFoldDB" id="A0A7U9CPL7"/>
<dbReference type="InterPro" id="IPR006748">
    <property type="entry name" value="NH2Glyco/OHUrea_AB-resist_kin"/>
</dbReference>
<keyword evidence="1" id="KW-0808">Transferase</keyword>
<organism evidence="1 2">
    <name type="scientific">Pseudomonas fluorescens R124</name>
    <dbReference type="NCBI Taxonomy" id="743713"/>
    <lineage>
        <taxon>Bacteria</taxon>
        <taxon>Pseudomonadati</taxon>
        <taxon>Pseudomonadota</taxon>
        <taxon>Gammaproteobacteria</taxon>
        <taxon>Pseudomonadales</taxon>
        <taxon>Pseudomonadaceae</taxon>
        <taxon>Pseudomonas</taxon>
    </lineage>
</organism>
<accession>A0A7U9CPL7</accession>